<dbReference type="Proteomes" id="UP001138894">
    <property type="component" value="Unassembled WGS sequence"/>
</dbReference>
<sequence>MVCHNLDSIKQHSGNVIRNYKVGELVNSGEGLGLEFEYQTLPADSLNLNTDEIKDIIAFMKSLEDN</sequence>
<accession>A0A9X1F8X2</accession>
<comment type="caution">
    <text evidence="1">The sequence shown here is derived from an EMBL/GenBank/DDBJ whole genome shotgun (WGS) entry which is preliminary data.</text>
</comment>
<proteinExistence type="predicted"/>
<name>A0A9X1F8X2_9FLAO</name>
<organism evidence="1 2">
    <name type="scientific">Winogradskyella luteola</name>
    <dbReference type="NCBI Taxonomy" id="2828330"/>
    <lineage>
        <taxon>Bacteria</taxon>
        <taxon>Pseudomonadati</taxon>
        <taxon>Bacteroidota</taxon>
        <taxon>Flavobacteriia</taxon>
        <taxon>Flavobacteriales</taxon>
        <taxon>Flavobacteriaceae</taxon>
        <taxon>Winogradskyella</taxon>
    </lineage>
</organism>
<gene>
    <name evidence="1" type="ORF">KCG49_09790</name>
</gene>
<keyword evidence="2" id="KW-1185">Reference proteome</keyword>
<evidence type="ECO:0000313" key="2">
    <source>
        <dbReference type="Proteomes" id="UP001138894"/>
    </source>
</evidence>
<evidence type="ECO:0008006" key="3">
    <source>
        <dbReference type="Google" id="ProtNLM"/>
    </source>
</evidence>
<protein>
    <recommendedName>
        <fullName evidence="3">Cytochrome c domain-containing protein</fullName>
    </recommendedName>
</protein>
<dbReference type="RefSeq" id="WP_218546205.1">
    <property type="nucleotide sequence ID" value="NZ_JAGSPD010000007.1"/>
</dbReference>
<dbReference type="AlphaFoldDB" id="A0A9X1F8X2"/>
<evidence type="ECO:0000313" key="1">
    <source>
        <dbReference type="EMBL" id="MBV7269476.1"/>
    </source>
</evidence>
<dbReference type="EMBL" id="JAGSPD010000007">
    <property type="protein sequence ID" value="MBV7269476.1"/>
    <property type="molecule type" value="Genomic_DNA"/>
</dbReference>
<reference evidence="1" key="1">
    <citation type="submission" date="2021-04" db="EMBL/GenBank/DDBJ databases">
        <authorList>
            <person name="Pira H."/>
            <person name="Risdian C."/>
            <person name="Wink J."/>
        </authorList>
    </citation>
    <scope>NUCLEOTIDE SEQUENCE</scope>
    <source>
        <strain evidence="1">WHY3</strain>
    </source>
</reference>